<sequence length="350" mass="39211">MSDAIKHLITEDCKKSCNDISIFSELANQVILVTGGTGFMGKWIAEIVSFLNETENLNISLYLLARDTEKFKDEVPHLAAKQFIKLINQDVRNLHDLPEEVNHIIHAAGTPDNRDHVSQPLRTLETFYKGTNNVLDAATRLPALRKILHVSSHTVYGKNTDEAYIKETYLGTLEVNNVNHIYGESKIVAETLCSIFRNQFKLPITILRPFAFIGPYHDLEKPWAINNFIRDGILGGPIRILGNGSTIRSYLYASDMAVWVLKALVNGQVGDVYNLGSNVPISLNDLATKIQTSINPNIEILSKSSKENYSNVSRLVPETSKTIKALDVQETHTLDDAISRTIVWNQLNKK</sequence>
<reference evidence="3 4" key="1">
    <citation type="submission" date="2019-02" db="EMBL/GenBank/DDBJ databases">
        <title>Pedobacter sp. RP-3-11 sp. nov., isolated from Arctic soil.</title>
        <authorList>
            <person name="Dahal R.H."/>
        </authorList>
    </citation>
    <scope>NUCLEOTIDE SEQUENCE [LARGE SCALE GENOMIC DNA]</scope>
    <source>
        <strain evidence="3 4">RP-3-11</strain>
    </source>
</reference>
<comment type="caution">
    <text evidence="3">The sequence shown here is derived from an EMBL/GenBank/DDBJ whole genome shotgun (WGS) entry which is preliminary data.</text>
</comment>
<evidence type="ECO:0000256" key="1">
    <source>
        <dbReference type="ARBA" id="ARBA00007637"/>
    </source>
</evidence>
<dbReference type="OrthoDB" id="9803111at2"/>
<proteinExistence type="inferred from homology"/>
<keyword evidence="4" id="KW-1185">Reference proteome</keyword>
<dbReference type="Proteomes" id="UP000291485">
    <property type="component" value="Unassembled WGS sequence"/>
</dbReference>
<dbReference type="AlphaFoldDB" id="A0A4R0NPM5"/>
<dbReference type="Gene3D" id="3.40.50.720">
    <property type="entry name" value="NAD(P)-binding Rossmann-like Domain"/>
    <property type="match status" value="1"/>
</dbReference>
<dbReference type="PANTHER" id="PTHR43000">
    <property type="entry name" value="DTDP-D-GLUCOSE 4,6-DEHYDRATASE-RELATED"/>
    <property type="match status" value="1"/>
</dbReference>
<dbReference type="InterPro" id="IPR036291">
    <property type="entry name" value="NAD(P)-bd_dom_sf"/>
</dbReference>
<evidence type="ECO:0000259" key="2">
    <source>
        <dbReference type="Pfam" id="PF01370"/>
    </source>
</evidence>
<dbReference type="InterPro" id="IPR001509">
    <property type="entry name" value="Epimerase_deHydtase"/>
</dbReference>
<dbReference type="Pfam" id="PF01370">
    <property type="entry name" value="Epimerase"/>
    <property type="match status" value="1"/>
</dbReference>
<name>A0A4R0NPM5_9SPHI</name>
<accession>A0A4R0NPM5</accession>
<evidence type="ECO:0000313" key="4">
    <source>
        <dbReference type="Proteomes" id="UP000291485"/>
    </source>
</evidence>
<evidence type="ECO:0000313" key="3">
    <source>
        <dbReference type="EMBL" id="TCD01958.1"/>
    </source>
</evidence>
<feature type="domain" description="NAD-dependent epimerase/dehydratase" evidence="2">
    <location>
        <begin position="31"/>
        <end position="276"/>
    </location>
</feature>
<gene>
    <name evidence="3" type="ORF">EZ449_19360</name>
</gene>
<comment type="similarity">
    <text evidence="1">Belongs to the NAD(P)-dependent epimerase/dehydratase family.</text>
</comment>
<dbReference type="RefSeq" id="WP_131562018.1">
    <property type="nucleotide sequence ID" value="NZ_SJSN01000019.1"/>
</dbReference>
<protein>
    <submittedName>
        <fullName evidence="3">NAD(P)-dependent oxidoreductase</fullName>
    </submittedName>
</protein>
<dbReference type="SUPFAM" id="SSF51735">
    <property type="entry name" value="NAD(P)-binding Rossmann-fold domains"/>
    <property type="match status" value="1"/>
</dbReference>
<dbReference type="EMBL" id="SJSN01000019">
    <property type="protein sequence ID" value="TCD01958.1"/>
    <property type="molecule type" value="Genomic_DNA"/>
</dbReference>
<organism evidence="3 4">
    <name type="scientific">Pedobacter frigidisoli</name>
    <dbReference type="NCBI Taxonomy" id="2530455"/>
    <lineage>
        <taxon>Bacteria</taxon>
        <taxon>Pseudomonadati</taxon>
        <taxon>Bacteroidota</taxon>
        <taxon>Sphingobacteriia</taxon>
        <taxon>Sphingobacteriales</taxon>
        <taxon>Sphingobacteriaceae</taxon>
        <taxon>Pedobacter</taxon>
    </lineage>
</organism>